<dbReference type="AlphaFoldDB" id="K7A645"/>
<dbReference type="EMBL" id="CP003837">
    <property type="protein sequence ID" value="AGH42265.1"/>
    <property type="molecule type" value="Genomic_DNA"/>
</dbReference>
<reference evidence="2 3" key="1">
    <citation type="journal article" date="2013" name="Genome Announc.">
        <title>Complete Genome Sequence of Glaciecola psychrophila Strain 170T.</title>
        <authorList>
            <person name="Yin J."/>
            <person name="Chen J."/>
            <person name="Liu G."/>
            <person name="Yu Y."/>
            <person name="Song L."/>
            <person name="Wang X."/>
            <person name="Qu X."/>
        </authorList>
    </citation>
    <scope>NUCLEOTIDE SEQUENCE [LARGE SCALE GENOMIC DNA]</scope>
    <source>
        <strain evidence="2 3">170</strain>
    </source>
</reference>
<proteinExistence type="predicted"/>
<dbReference type="KEGG" id="gps:C427_0155"/>
<evidence type="ECO:0000313" key="3">
    <source>
        <dbReference type="Proteomes" id="UP000011864"/>
    </source>
</evidence>
<name>K7A645_9ALTE</name>
<organism evidence="2 3">
    <name type="scientific">Paraglaciecola psychrophila 170</name>
    <dbReference type="NCBI Taxonomy" id="1129794"/>
    <lineage>
        <taxon>Bacteria</taxon>
        <taxon>Pseudomonadati</taxon>
        <taxon>Pseudomonadota</taxon>
        <taxon>Gammaproteobacteria</taxon>
        <taxon>Alteromonadales</taxon>
        <taxon>Alteromonadaceae</taxon>
        <taxon>Paraglaciecola</taxon>
    </lineage>
</organism>
<feature type="transmembrane region" description="Helical" evidence="1">
    <location>
        <begin position="12"/>
        <end position="33"/>
    </location>
</feature>
<dbReference type="PATRIC" id="fig|1129794.4.peg.151"/>
<evidence type="ECO:0000256" key="1">
    <source>
        <dbReference type="SAM" id="Phobius"/>
    </source>
</evidence>
<accession>K7A645</accession>
<protein>
    <submittedName>
        <fullName evidence="2">Uncharacterized protein</fullName>
    </submittedName>
</protein>
<keyword evidence="1" id="KW-1133">Transmembrane helix</keyword>
<keyword evidence="3" id="KW-1185">Reference proteome</keyword>
<gene>
    <name evidence="2" type="ORF">C427_0155</name>
</gene>
<keyword evidence="1" id="KW-0812">Transmembrane</keyword>
<dbReference type="HOGENOM" id="CLU_2634873_0_0_6"/>
<evidence type="ECO:0000313" key="2">
    <source>
        <dbReference type="EMBL" id="AGH42265.1"/>
    </source>
</evidence>
<sequence length="77" mass="9280">MISWNSDKVIFFYFQFISKVIITKLFWLLFTLFNSSFLFAQKNTLDDEYCQIQLIMNEQFHPVSPPIQTLIEKITHK</sequence>
<dbReference type="Proteomes" id="UP000011864">
    <property type="component" value="Chromosome"/>
</dbReference>
<keyword evidence="1" id="KW-0472">Membrane</keyword>